<evidence type="ECO:0000313" key="4">
    <source>
        <dbReference type="EMBL" id="ACB86119.1"/>
    </source>
</evidence>
<dbReference type="Pfam" id="PF16244">
    <property type="entry name" value="DUF4901"/>
    <property type="match status" value="1"/>
</dbReference>
<dbReference type="OrthoDB" id="2473368at2"/>
<evidence type="ECO:0000259" key="3">
    <source>
        <dbReference type="PROSITE" id="PS51272"/>
    </source>
</evidence>
<dbReference type="STRING" id="457570.Nther_2561"/>
<evidence type="ECO:0000256" key="2">
    <source>
        <dbReference type="SAM" id="SignalP"/>
    </source>
</evidence>
<dbReference type="Pfam" id="PF00395">
    <property type="entry name" value="SLH"/>
    <property type="match status" value="1"/>
</dbReference>
<dbReference type="HOGENOM" id="CLU_341256_0_0_9"/>
<dbReference type="InterPro" id="IPR032599">
    <property type="entry name" value="YcdB/YcdC_rep_domain"/>
</dbReference>
<protein>
    <recommendedName>
        <fullName evidence="3">SLH domain-containing protein</fullName>
    </recommendedName>
</protein>
<evidence type="ECO:0000256" key="1">
    <source>
        <dbReference type="ARBA" id="ARBA00022737"/>
    </source>
</evidence>
<dbReference type="EMBL" id="CP001034">
    <property type="protein sequence ID" value="ACB86119.1"/>
    <property type="molecule type" value="Genomic_DNA"/>
</dbReference>
<evidence type="ECO:0000313" key="5">
    <source>
        <dbReference type="Proteomes" id="UP000001683"/>
    </source>
</evidence>
<name>B2A1S2_NATTJ</name>
<dbReference type="AlphaFoldDB" id="B2A1S2"/>
<dbReference type="InterPro" id="IPR001119">
    <property type="entry name" value="SLH_dom"/>
</dbReference>
<reference evidence="4 5" key="2">
    <citation type="journal article" date="2011" name="J. Bacteriol.">
        <title>Complete genome sequence of the anaerobic, halophilic alkalithermophile Natranaerobius thermophilus JW/NM-WN-LF.</title>
        <authorList>
            <person name="Zhao B."/>
            <person name="Mesbah N.M."/>
            <person name="Dalin E."/>
            <person name="Goodwin L."/>
            <person name="Nolan M."/>
            <person name="Pitluck S."/>
            <person name="Chertkov O."/>
            <person name="Brettin T.S."/>
            <person name="Han J."/>
            <person name="Larimer F.W."/>
            <person name="Land M.L."/>
            <person name="Hauser L."/>
            <person name="Kyrpides N."/>
            <person name="Wiegel J."/>
        </authorList>
    </citation>
    <scope>NUCLEOTIDE SEQUENCE [LARGE SCALE GENOMIC DNA]</scope>
    <source>
        <strain evidence="5">ATCC BAA-1301 / DSM 18059 / JW/NM-WN-LF</strain>
    </source>
</reference>
<dbReference type="RefSeq" id="WP_012448961.1">
    <property type="nucleotide sequence ID" value="NC_010718.1"/>
</dbReference>
<keyword evidence="1" id="KW-0677">Repeat</keyword>
<feature type="domain" description="SLH" evidence="3">
    <location>
        <begin position="707"/>
        <end position="769"/>
    </location>
</feature>
<dbReference type="eggNOG" id="COG1404">
    <property type="taxonomic scope" value="Bacteria"/>
</dbReference>
<reference evidence="4 5" key="1">
    <citation type="submission" date="2008-04" db="EMBL/GenBank/DDBJ databases">
        <title>Complete sequence of chromosome of Natranaerobius thermophilus JW/NM-WN-LF.</title>
        <authorList>
            <consortium name="US DOE Joint Genome Institute"/>
            <person name="Copeland A."/>
            <person name="Lucas S."/>
            <person name="Lapidus A."/>
            <person name="Glavina del Rio T."/>
            <person name="Dalin E."/>
            <person name="Tice H."/>
            <person name="Bruce D."/>
            <person name="Goodwin L."/>
            <person name="Pitluck S."/>
            <person name="Chertkov O."/>
            <person name="Brettin T."/>
            <person name="Detter J.C."/>
            <person name="Han C."/>
            <person name="Kuske C.R."/>
            <person name="Schmutz J."/>
            <person name="Larimer F."/>
            <person name="Land M."/>
            <person name="Hauser L."/>
            <person name="Kyrpides N."/>
            <person name="Lykidis A."/>
            <person name="Mesbah N.M."/>
            <person name="Wiegel J."/>
        </authorList>
    </citation>
    <scope>NUCLEOTIDE SEQUENCE [LARGE SCALE GENOMIC DNA]</scope>
    <source>
        <strain evidence="5">ATCC BAA-1301 / DSM 18059 / JW/NM-WN-LF</strain>
    </source>
</reference>
<keyword evidence="5" id="KW-1185">Reference proteome</keyword>
<organism evidence="4 5">
    <name type="scientific">Natranaerobius thermophilus (strain ATCC BAA-1301 / DSM 18059 / JW/NM-WN-LF)</name>
    <dbReference type="NCBI Taxonomy" id="457570"/>
    <lineage>
        <taxon>Bacteria</taxon>
        <taxon>Bacillati</taxon>
        <taxon>Bacillota</taxon>
        <taxon>Clostridia</taxon>
        <taxon>Natranaerobiales</taxon>
        <taxon>Natranaerobiaceae</taxon>
        <taxon>Natranaerobius</taxon>
    </lineage>
</organism>
<accession>B2A1S2</accession>
<gene>
    <name evidence="4" type="ordered locus">Nther_2561</name>
</gene>
<feature type="signal peptide" evidence="2">
    <location>
        <begin position="1"/>
        <end position="33"/>
    </location>
</feature>
<feature type="chain" id="PRO_5038673625" description="SLH domain-containing protein" evidence="2">
    <location>
        <begin position="34"/>
        <end position="831"/>
    </location>
</feature>
<dbReference type="PROSITE" id="PS51272">
    <property type="entry name" value="SLH"/>
    <property type="match status" value="2"/>
</dbReference>
<proteinExistence type="predicted"/>
<keyword evidence="2" id="KW-0732">Signal</keyword>
<sequence>MIANGVIKNLKTIMCLAACLISCLILISTGAITQVNAAHYGEEQVVEEEVVETDSDDIIIEEEIEEPDKSHELEGKQQEIDKEIRSQLELLSDYRLDDVEKHRFEEDKLHYRYMLEDVEVRVDYDKQENIITEVNKTMFTRDDPKLAQVTADEAEDTALKYVETLYPELLDDEKLNENPLVDRELDDSQRGASNYEFTFMRIHDGIPVQDEGVTVEINAVTGELSRIEKDFSKPDKFISLEETVSKEEAKDKAKDEAKEKLMEDLPLKKVYLPALDDNEFQEPNLFYTLFGQLGVEHTGIIRTNYLVDANSGDMISRGFYEIDGDKLDEVLAEDGSLSDEFLSDKGVTIDGSERTEEITEEKAVELAEDFVNALGFEGFEVEDVDETEGVRRSPLGSEDDRLLYEVNLEHEDVDEFRQLSVKICQEQGDIYYYDIDRNTMVQVIDDIIEDRPEKINIDEESEKTLNKLSPASDAKLINSLELNAVEVDEEETMHFIIENPEDYDPGSTSRGAEYSKVVNNIPVKTAGYNLQIDMATGLANRMIYIPLIENELPDPQETDITLEEAREKLVSELDLELVYIPHRSETGEELMKIHEDPDREPTVKMRPAFKLSPYAFTASYDEGAPYVHADSGELYNFEGTSFIDKEIFELVEDGHWAASYLELALAQGLLPLRQGELLPDEDITKEEVSVLLAQIIYMRDRSPEVPEEPYFDNVGEDHPHFEAIQLLTKKDIFDKGQETFPLDETINREQMAELIVKSLDLDILMVDNLEFPLKFEDVDEISLNKKDCVGLVTWLDIMNGDGDKFSPKDKLSRAEAVTMLYRIDEIEELKN</sequence>
<dbReference type="InParanoid" id="B2A1S2"/>
<feature type="domain" description="SLH" evidence="3">
    <location>
        <begin position="772"/>
        <end position="831"/>
    </location>
</feature>
<dbReference type="Proteomes" id="UP000001683">
    <property type="component" value="Chromosome"/>
</dbReference>
<dbReference type="KEGG" id="nth:Nther_2561"/>